<evidence type="ECO:0000313" key="3">
    <source>
        <dbReference type="EMBL" id="KAK9769516.1"/>
    </source>
</evidence>
<feature type="chain" id="PRO_5046773646" evidence="2">
    <location>
        <begin position="23"/>
        <end position="261"/>
    </location>
</feature>
<protein>
    <submittedName>
        <fullName evidence="3">Uncharacterized protein</fullName>
    </submittedName>
</protein>
<dbReference type="Proteomes" id="UP001465668">
    <property type="component" value="Unassembled WGS sequence"/>
</dbReference>
<feature type="region of interest" description="Disordered" evidence="1">
    <location>
        <begin position="224"/>
        <end position="246"/>
    </location>
</feature>
<feature type="region of interest" description="Disordered" evidence="1">
    <location>
        <begin position="74"/>
        <end position="130"/>
    </location>
</feature>
<feature type="signal peptide" evidence="2">
    <location>
        <begin position="1"/>
        <end position="22"/>
    </location>
</feature>
<feature type="compositionally biased region" description="Low complexity" evidence="1">
    <location>
        <begin position="224"/>
        <end position="233"/>
    </location>
</feature>
<sequence>MPFTPSMRQVALALSFITLVVTAQFTEENHSNLQNGRSPSPNGGFMIDYVGGIIERVDAAGPLAASVADPAAAASGTMSAPVPPPGTPPPPPAPPANNNAPPAPPAPPALAAADPLANGTALPPPTAAAPSAIATAPAPAAKVDDRHRRVRYYGRGFRNEIAAATPEPPAVADVNGTFPVPPAKANAQPPAAAPGNATAAALPDPAKAAKASGKSAAAIPPVTVAPSAATPAIKTPAAGKMNARTSMGRALRSHYLQFSRP</sequence>
<organism evidence="3 4">
    <name type="scientific">Seiridium cardinale</name>
    <dbReference type="NCBI Taxonomy" id="138064"/>
    <lineage>
        <taxon>Eukaryota</taxon>
        <taxon>Fungi</taxon>
        <taxon>Dikarya</taxon>
        <taxon>Ascomycota</taxon>
        <taxon>Pezizomycotina</taxon>
        <taxon>Sordariomycetes</taxon>
        <taxon>Xylariomycetidae</taxon>
        <taxon>Amphisphaeriales</taxon>
        <taxon>Sporocadaceae</taxon>
        <taxon>Seiridium</taxon>
    </lineage>
</organism>
<feature type="compositionally biased region" description="Low complexity" evidence="1">
    <location>
        <begin position="109"/>
        <end position="121"/>
    </location>
</feature>
<name>A0ABR2X6V6_9PEZI</name>
<reference evidence="3 4" key="1">
    <citation type="submission" date="2024-02" db="EMBL/GenBank/DDBJ databases">
        <title>First draft genome assembly of two strains of Seiridium cardinale.</title>
        <authorList>
            <person name="Emiliani G."/>
            <person name="Scali E."/>
        </authorList>
    </citation>
    <scope>NUCLEOTIDE SEQUENCE [LARGE SCALE GENOMIC DNA]</scope>
    <source>
        <strain evidence="3 4">BM-138-000479</strain>
    </source>
</reference>
<dbReference type="EMBL" id="JARVKM010000121">
    <property type="protein sequence ID" value="KAK9769516.1"/>
    <property type="molecule type" value="Genomic_DNA"/>
</dbReference>
<gene>
    <name evidence="3" type="ORF">SCAR479_13827</name>
</gene>
<accession>A0ABR2X6V6</accession>
<evidence type="ECO:0000313" key="4">
    <source>
        <dbReference type="Proteomes" id="UP001465668"/>
    </source>
</evidence>
<comment type="caution">
    <text evidence="3">The sequence shown here is derived from an EMBL/GenBank/DDBJ whole genome shotgun (WGS) entry which is preliminary data.</text>
</comment>
<keyword evidence="4" id="KW-1185">Reference proteome</keyword>
<feature type="compositionally biased region" description="Pro residues" evidence="1">
    <location>
        <begin position="81"/>
        <end position="108"/>
    </location>
</feature>
<proteinExistence type="predicted"/>
<keyword evidence="2" id="KW-0732">Signal</keyword>
<evidence type="ECO:0000256" key="1">
    <source>
        <dbReference type="SAM" id="MobiDB-lite"/>
    </source>
</evidence>
<evidence type="ECO:0000256" key="2">
    <source>
        <dbReference type="SAM" id="SignalP"/>
    </source>
</evidence>